<dbReference type="PANTHER" id="PTHR40469:SF2">
    <property type="entry name" value="GALACTOSE-BINDING DOMAIN-LIKE SUPERFAMILY PROTEIN"/>
    <property type="match status" value="1"/>
</dbReference>
<name>A6DL86_9BACT</name>
<accession>A6DL86</accession>
<dbReference type="InterPro" id="IPR029010">
    <property type="entry name" value="ThuA-like"/>
</dbReference>
<evidence type="ECO:0000259" key="2">
    <source>
        <dbReference type="Pfam" id="PF06283"/>
    </source>
</evidence>
<comment type="caution">
    <text evidence="3">The sequence shown here is derived from an EMBL/GenBank/DDBJ whole genome shotgun (WGS) entry which is preliminary data.</text>
</comment>
<evidence type="ECO:0000313" key="4">
    <source>
        <dbReference type="Proteomes" id="UP000004947"/>
    </source>
</evidence>
<keyword evidence="1" id="KW-0732">Signal</keyword>
<dbReference type="AlphaFoldDB" id="A6DL86"/>
<dbReference type="eggNOG" id="COG3828">
    <property type="taxonomic scope" value="Bacteria"/>
</dbReference>
<evidence type="ECO:0000256" key="1">
    <source>
        <dbReference type="SAM" id="SignalP"/>
    </source>
</evidence>
<proteinExistence type="predicted"/>
<dbReference type="Proteomes" id="UP000004947">
    <property type="component" value="Unassembled WGS sequence"/>
</dbReference>
<keyword evidence="4" id="KW-1185">Reference proteome</keyword>
<feature type="chain" id="PRO_5002694095" description="ThuA-like domain-containing protein" evidence="1">
    <location>
        <begin position="20"/>
        <end position="264"/>
    </location>
</feature>
<feature type="domain" description="ThuA-like" evidence="2">
    <location>
        <begin position="26"/>
        <end position="247"/>
    </location>
</feature>
<dbReference type="OrthoDB" id="7171409at2"/>
<feature type="signal peptide" evidence="1">
    <location>
        <begin position="1"/>
        <end position="19"/>
    </location>
</feature>
<dbReference type="InterPro" id="IPR029062">
    <property type="entry name" value="Class_I_gatase-like"/>
</dbReference>
<reference evidence="3 4" key="1">
    <citation type="journal article" date="2010" name="J. Bacteriol.">
        <title>Genome sequence of Lentisphaera araneosa HTCC2155T, the type species of the order Lentisphaerales in the phylum Lentisphaerae.</title>
        <authorList>
            <person name="Thrash J.C."/>
            <person name="Cho J.C."/>
            <person name="Vergin K.L."/>
            <person name="Morris R.M."/>
            <person name="Giovannoni S.J."/>
        </authorList>
    </citation>
    <scope>NUCLEOTIDE SEQUENCE [LARGE SCALE GENOMIC DNA]</scope>
    <source>
        <strain evidence="3 4">HTCC2155</strain>
    </source>
</reference>
<evidence type="ECO:0000313" key="3">
    <source>
        <dbReference type="EMBL" id="EDM27688.1"/>
    </source>
</evidence>
<dbReference type="PANTHER" id="PTHR40469">
    <property type="entry name" value="SECRETED GLYCOSYL HYDROLASE"/>
    <property type="match status" value="1"/>
</dbReference>
<dbReference type="SUPFAM" id="SSF52317">
    <property type="entry name" value="Class I glutamine amidotransferase-like"/>
    <property type="match status" value="1"/>
</dbReference>
<dbReference type="STRING" id="313628.LNTAR_20818"/>
<dbReference type="EMBL" id="ABCK01000008">
    <property type="protein sequence ID" value="EDM27688.1"/>
    <property type="molecule type" value="Genomic_DNA"/>
</dbReference>
<protein>
    <recommendedName>
        <fullName evidence="2">ThuA-like domain-containing protein</fullName>
    </recommendedName>
</protein>
<dbReference type="Gene3D" id="3.40.50.880">
    <property type="match status" value="1"/>
</dbReference>
<sequence length="264" mass="29777">MKKVTTMFLVFFAAFASFAAEVKPIKVLMITGGGWHDYKTQAPLLKKTIESQVNAEVTIKWTSTDEHPVKPSENKLPEVFKGDFCKGYDVVFHNHCQVKFEDDDAIDKVIDNHVKNKVGVIMTHGSFHTWFRTKREAWDRLCGVNSIRHYHKSAIKVEVTDKTHPVMKALGVDGWETKEGELYQTKLNPTTKSLAKGTTLKGKAFTEDCIFSHTEEGLKMFGTTLGHHNSTMEQAIYQKMMAYAVLWSAGKLDKDGKAAVGYLK</sequence>
<dbReference type="RefSeq" id="WP_007278646.1">
    <property type="nucleotide sequence ID" value="NZ_ABCK01000008.1"/>
</dbReference>
<dbReference type="Pfam" id="PF06283">
    <property type="entry name" value="ThuA"/>
    <property type="match status" value="1"/>
</dbReference>
<gene>
    <name evidence="3" type="ORF">LNTAR_20818</name>
</gene>
<organism evidence="3 4">
    <name type="scientific">Lentisphaera araneosa HTCC2155</name>
    <dbReference type="NCBI Taxonomy" id="313628"/>
    <lineage>
        <taxon>Bacteria</taxon>
        <taxon>Pseudomonadati</taxon>
        <taxon>Lentisphaerota</taxon>
        <taxon>Lentisphaeria</taxon>
        <taxon>Lentisphaerales</taxon>
        <taxon>Lentisphaeraceae</taxon>
        <taxon>Lentisphaera</taxon>
    </lineage>
</organism>